<dbReference type="EMBL" id="JAVXUO010000774">
    <property type="protein sequence ID" value="KAK2989224.1"/>
    <property type="molecule type" value="Genomic_DNA"/>
</dbReference>
<reference evidence="4" key="1">
    <citation type="submission" date="2022-12" db="EMBL/GenBank/DDBJ databases">
        <title>Draft genome assemblies for two species of Escallonia (Escalloniales).</title>
        <authorList>
            <person name="Chanderbali A."/>
            <person name="Dervinis C."/>
            <person name="Anghel I."/>
            <person name="Soltis D."/>
            <person name="Soltis P."/>
            <person name="Zapata F."/>
        </authorList>
    </citation>
    <scope>NUCLEOTIDE SEQUENCE</scope>
    <source>
        <strain evidence="4">UCBG92.1500</strain>
        <tissue evidence="4">Leaf</tissue>
    </source>
</reference>
<sequence length="645" mass="71434">MKLLVGRQYSYLISPNPKHPSSTHTNILHLCKSGLLSDALILLNSTDTLKLASKPIIYGLLLQTCIQAHSFTHGLQLHSHVVKSGLDTDRFVGNSLLSVYFKLCPNFRETRKVFDRLLYRDVISWTSMLSGYVRVGQPRNALGLYGEMVGSGVESNGFTLSALIKACSVLGELNLGKGFHGVVFRRGFDSGHVIASALIDMYGRNCASRDARQLFDEMPEPDAICWTSVISALTRNDLFEEALGFFYSMQRICGLAPDGFTFGTILTACGNSGRLKQGKEVHGKVITAGFCGNVVVESSLVDMYGKCGSVDEARCVFDRMTVRNAVTWCALLGIYCQKGDFDTVIELFRVMGEVDLYSFGTVLRACAGLAAVRHGKEVHSQYLRRGGWSDVIVESALVDLYAKCGHIDFAYRIFKQMPVRNLISWNSMISGFAQNGKGDEALRIFREMIKEGPKPDFISFLGVLFACSHAGLVDQGRKYFSSMTQDYGIKPGIEHYTCMIDLLGRAEQIEEAEDLIYKADFADDSSLWAALLGACTTSTNSIVAERIAKKMMELDPDYYLSYVLLANVYRAVGRWDDAVKIRKLMEDRGVKKEMPGKSWIDINSTLNSSLQINYTGLPGRGNILDERDYDVEGSTIVSNLSHSTA</sequence>
<feature type="repeat" description="PPR" evidence="3">
    <location>
        <begin position="222"/>
        <end position="257"/>
    </location>
</feature>
<comment type="caution">
    <text evidence="4">The sequence shown here is derived from an EMBL/GenBank/DDBJ whole genome shotgun (WGS) entry which is preliminary data.</text>
</comment>
<evidence type="ECO:0008006" key="6">
    <source>
        <dbReference type="Google" id="ProtNLM"/>
    </source>
</evidence>
<dbReference type="InterPro" id="IPR002885">
    <property type="entry name" value="PPR_rpt"/>
</dbReference>
<keyword evidence="5" id="KW-1185">Reference proteome</keyword>
<dbReference type="GO" id="GO:0003723">
    <property type="term" value="F:RNA binding"/>
    <property type="evidence" value="ECO:0007669"/>
    <property type="project" value="InterPro"/>
</dbReference>
<name>A0AA88RGG5_9ASTE</name>
<evidence type="ECO:0000313" key="5">
    <source>
        <dbReference type="Proteomes" id="UP001187471"/>
    </source>
</evidence>
<feature type="repeat" description="PPR" evidence="3">
    <location>
        <begin position="421"/>
        <end position="455"/>
    </location>
</feature>
<proteinExistence type="inferred from homology"/>
<dbReference type="PANTHER" id="PTHR24015">
    <property type="entry name" value="OS07G0578800 PROTEIN-RELATED"/>
    <property type="match status" value="1"/>
</dbReference>
<protein>
    <recommendedName>
        <fullName evidence="6">Pentatricopeptide repeat-containing protein</fullName>
    </recommendedName>
</protein>
<feature type="repeat" description="PPR" evidence="3">
    <location>
        <begin position="324"/>
        <end position="358"/>
    </location>
</feature>
<dbReference type="NCBIfam" id="TIGR00756">
    <property type="entry name" value="PPR"/>
    <property type="match status" value="5"/>
</dbReference>
<dbReference type="InterPro" id="IPR011990">
    <property type="entry name" value="TPR-like_helical_dom_sf"/>
</dbReference>
<comment type="similarity">
    <text evidence="2">Belongs to the PPR family. PCMP-E subfamily.</text>
</comment>
<dbReference type="GO" id="GO:0009451">
    <property type="term" value="P:RNA modification"/>
    <property type="evidence" value="ECO:0007669"/>
    <property type="project" value="InterPro"/>
</dbReference>
<dbReference type="AlphaFoldDB" id="A0AA88RGG5"/>
<dbReference type="Pfam" id="PF13041">
    <property type="entry name" value="PPR_2"/>
    <property type="match status" value="1"/>
</dbReference>
<accession>A0AA88RGG5</accession>
<keyword evidence="1" id="KW-0677">Repeat</keyword>
<dbReference type="Gene3D" id="1.25.40.10">
    <property type="entry name" value="Tetratricopeptide repeat domain"/>
    <property type="match status" value="5"/>
</dbReference>
<evidence type="ECO:0000256" key="1">
    <source>
        <dbReference type="ARBA" id="ARBA00022737"/>
    </source>
</evidence>
<evidence type="ECO:0000313" key="4">
    <source>
        <dbReference type="EMBL" id="KAK2989224.1"/>
    </source>
</evidence>
<organism evidence="4 5">
    <name type="scientific">Escallonia rubra</name>
    <dbReference type="NCBI Taxonomy" id="112253"/>
    <lineage>
        <taxon>Eukaryota</taxon>
        <taxon>Viridiplantae</taxon>
        <taxon>Streptophyta</taxon>
        <taxon>Embryophyta</taxon>
        <taxon>Tracheophyta</taxon>
        <taxon>Spermatophyta</taxon>
        <taxon>Magnoliopsida</taxon>
        <taxon>eudicotyledons</taxon>
        <taxon>Gunneridae</taxon>
        <taxon>Pentapetalae</taxon>
        <taxon>asterids</taxon>
        <taxon>campanulids</taxon>
        <taxon>Escalloniales</taxon>
        <taxon>Escalloniaceae</taxon>
        <taxon>Escallonia</taxon>
    </lineage>
</organism>
<dbReference type="PROSITE" id="PS51375">
    <property type="entry name" value="PPR"/>
    <property type="match status" value="4"/>
</dbReference>
<dbReference type="SUPFAM" id="SSF48452">
    <property type="entry name" value="TPR-like"/>
    <property type="match status" value="1"/>
</dbReference>
<dbReference type="Proteomes" id="UP001187471">
    <property type="component" value="Unassembled WGS sequence"/>
</dbReference>
<dbReference type="FunFam" id="1.25.40.10:FF:001093">
    <property type="entry name" value="Pentatricopeptide repeat-containing protein At2g34400"/>
    <property type="match status" value="1"/>
</dbReference>
<dbReference type="PANTHER" id="PTHR24015:SF328">
    <property type="entry name" value="OS06G0611200 PROTEIN"/>
    <property type="match status" value="1"/>
</dbReference>
<dbReference type="FunFam" id="1.25.40.10:FF:001535">
    <property type="entry name" value="Putative pentatricopeptide repeat-containing protein, mitochondrial"/>
    <property type="match status" value="1"/>
</dbReference>
<evidence type="ECO:0000256" key="3">
    <source>
        <dbReference type="PROSITE-ProRule" id="PRU00708"/>
    </source>
</evidence>
<dbReference type="FunFam" id="1.25.40.10:FF:000285">
    <property type="entry name" value="Pentatricopeptide repeat-containing protein, chloroplastic"/>
    <property type="match status" value="1"/>
</dbReference>
<gene>
    <name evidence="4" type="ORF">RJ640_024467</name>
</gene>
<dbReference type="InterPro" id="IPR046848">
    <property type="entry name" value="E_motif"/>
</dbReference>
<evidence type="ECO:0000256" key="2">
    <source>
        <dbReference type="ARBA" id="ARBA00061659"/>
    </source>
</evidence>
<dbReference type="Pfam" id="PF20431">
    <property type="entry name" value="E_motif"/>
    <property type="match status" value="1"/>
</dbReference>
<dbReference type="InterPro" id="IPR046960">
    <property type="entry name" value="PPR_At4g14850-like_plant"/>
</dbReference>
<dbReference type="Pfam" id="PF01535">
    <property type="entry name" value="PPR"/>
    <property type="match status" value="7"/>
</dbReference>
<feature type="repeat" description="PPR" evidence="3">
    <location>
        <begin position="121"/>
        <end position="155"/>
    </location>
</feature>